<evidence type="ECO:0000256" key="1">
    <source>
        <dbReference type="SAM" id="MobiDB-lite"/>
    </source>
</evidence>
<organism evidence="2 3">
    <name type="scientific">Daphnia magna</name>
    <dbReference type="NCBI Taxonomy" id="35525"/>
    <lineage>
        <taxon>Eukaryota</taxon>
        <taxon>Metazoa</taxon>
        <taxon>Ecdysozoa</taxon>
        <taxon>Arthropoda</taxon>
        <taxon>Crustacea</taxon>
        <taxon>Branchiopoda</taxon>
        <taxon>Diplostraca</taxon>
        <taxon>Cladocera</taxon>
        <taxon>Anomopoda</taxon>
        <taxon>Daphniidae</taxon>
        <taxon>Daphnia</taxon>
    </lineage>
</organism>
<evidence type="ECO:0000313" key="2">
    <source>
        <dbReference type="EMBL" id="KZS07202.1"/>
    </source>
</evidence>
<comment type="caution">
    <text evidence="2">The sequence shown here is derived from an EMBL/GenBank/DDBJ whole genome shotgun (WGS) entry which is preliminary data.</text>
</comment>
<dbReference type="EMBL" id="LRGB01002538">
    <property type="protein sequence ID" value="KZS07202.1"/>
    <property type="molecule type" value="Genomic_DNA"/>
</dbReference>
<gene>
    <name evidence="2" type="ORF">APZ42_029142</name>
</gene>
<accession>A0A164PWC4</accession>
<protein>
    <submittedName>
        <fullName evidence="2">Uncharacterized protein</fullName>
    </submittedName>
</protein>
<evidence type="ECO:0000313" key="3">
    <source>
        <dbReference type="Proteomes" id="UP000076858"/>
    </source>
</evidence>
<feature type="region of interest" description="Disordered" evidence="1">
    <location>
        <begin position="15"/>
        <end position="37"/>
    </location>
</feature>
<proteinExistence type="predicted"/>
<sequence length="37" mass="3819">MGAKIKESVMTPFKGSSITKAKGDGGGEKIPGADDYF</sequence>
<dbReference type="AlphaFoldDB" id="A0A164PWC4"/>
<keyword evidence="3" id="KW-1185">Reference proteome</keyword>
<dbReference type="Proteomes" id="UP000076858">
    <property type="component" value="Unassembled WGS sequence"/>
</dbReference>
<name>A0A164PWC4_9CRUS</name>
<reference evidence="2 3" key="1">
    <citation type="submission" date="2016-03" db="EMBL/GenBank/DDBJ databases">
        <title>EvidentialGene: Evidence-directed Construction of Genes on Genomes.</title>
        <authorList>
            <person name="Gilbert D.G."/>
            <person name="Choi J.-H."/>
            <person name="Mockaitis K."/>
            <person name="Colbourne J."/>
            <person name="Pfrender M."/>
        </authorList>
    </citation>
    <scope>NUCLEOTIDE SEQUENCE [LARGE SCALE GENOMIC DNA]</scope>
    <source>
        <strain evidence="2 3">Xinb3</strain>
        <tissue evidence="2">Complete organism</tissue>
    </source>
</reference>